<evidence type="ECO:0000256" key="1">
    <source>
        <dbReference type="ARBA" id="ARBA00022574"/>
    </source>
</evidence>
<protein>
    <submittedName>
        <fullName evidence="3">Actin-interacting protein 1-1</fullName>
    </submittedName>
</protein>
<evidence type="ECO:0000313" key="3">
    <source>
        <dbReference type="EMBL" id="KAL0425341.1"/>
    </source>
</evidence>
<dbReference type="GO" id="GO:0030864">
    <property type="term" value="C:cortical actin cytoskeleton"/>
    <property type="evidence" value="ECO:0007669"/>
    <property type="project" value="TreeGrafter"/>
</dbReference>
<dbReference type="PANTHER" id="PTHR19856:SF0">
    <property type="entry name" value="WD REPEAT-CONTAINING PROTEIN 1"/>
    <property type="match status" value="1"/>
</dbReference>
<reference evidence="3" key="1">
    <citation type="submission" date="2020-06" db="EMBL/GenBank/DDBJ databases">
        <authorList>
            <person name="Li T."/>
            <person name="Hu X."/>
            <person name="Zhang T."/>
            <person name="Song X."/>
            <person name="Zhang H."/>
            <person name="Dai N."/>
            <person name="Sheng W."/>
            <person name="Hou X."/>
            <person name="Wei L."/>
        </authorList>
    </citation>
    <scope>NUCLEOTIDE SEQUENCE</scope>
    <source>
        <strain evidence="3">G02</strain>
        <tissue evidence="3">Leaf</tissue>
    </source>
</reference>
<gene>
    <name evidence="3" type="ORF">Sradi_1068900</name>
</gene>
<sequence>MPQLAETYACAPSTERGRGILISGDPKSNSILYCNGRSVIIRYLDRPLDVQVYGEHGYPARWRGTRPMESGSPPVTCQVRCGSGEPTMSSC</sequence>
<name>A0AAW2VAS4_SESRA</name>
<dbReference type="AlphaFoldDB" id="A0AAW2VAS4"/>
<keyword evidence="1" id="KW-0853">WD repeat</keyword>
<dbReference type="GO" id="GO:0051015">
    <property type="term" value="F:actin filament binding"/>
    <property type="evidence" value="ECO:0007669"/>
    <property type="project" value="TreeGrafter"/>
</dbReference>
<keyword evidence="2" id="KW-0677">Repeat</keyword>
<organism evidence="3">
    <name type="scientific">Sesamum radiatum</name>
    <name type="common">Black benniseed</name>
    <dbReference type="NCBI Taxonomy" id="300843"/>
    <lineage>
        <taxon>Eukaryota</taxon>
        <taxon>Viridiplantae</taxon>
        <taxon>Streptophyta</taxon>
        <taxon>Embryophyta</taxon>
        <taxon>Tracheophyta</taxon>
        <taxon>Spermatophyta</taxon>
        <taxon>Magnoliopsida</taxon>
        <taxon>eudicotyledons</taxon>
        <taxon>Gunneridae</taxon>
        <taxon>Pentapetalae</taxon>
        <taxon>asterids</taxon>
        <taxon>lamiids</taxon>
        <taxon>Lamiales</taxon>
        <taxon>Pedaliaceae</taxon>
        <taxon>Sesamum</taxon>
    </lineage>
</organism>
<reference evidence="3" key="2">
    <citation type="journal article" date="2024" name="Plant">
        <title>Genomic evolution and insights into agronomic trait innovations of Sesamum species.</title>
        <authorList>
            <person name="Miao H."/>
            <person name="Wang L."/>
            <person name="Qu L."/>
            <person name="Liu H."/>
            <person name="Sun Y."/>
            <person name="Le M."/>
            <person name="Wang Q."/>
            <person name="Wei S."/>
            <person name="Zheng Y."/>
            <person name="Lin W."/>
            <person name="Duan Y."/>
            <person name="Cao H."/>
            <person name="Xiong S."/>
            <person name="Wang X."/>
            <person name="Wei L."/>
            <person name="Li C."/>
            <person name="Ma Q."/>
            <person name="Ju M."/>
            <person name="Zhao R."/>
            <person name="Li G."/>
            <person name="Mu C."/>
            <person name="Tian Q."/>
            <person name="Mei H."/>
            <person name="Zhang T."/>
            <person name="Gao T."/>
            <person name="Zhang H."/>
        </authorList>
    </citation>
    <scope>NUCLEOTIDE SEQUENCE</scope>
    <source>
        <strain evidence="3">G02</strain>
    </source>
</reference>
<dbReference type="EMBL" id="JACGWJ010000004">
    <property type="protein sequence ID" value="KAL0425341.1"/>
    <property type="molecule type" value="Genomic_DNA"/>
</dbReference>
<proteinExistence type="predicted"/>
<comment type="caution">
    <text evidence="3">The sequence shown here is derived from an EMBL/GenBank/DDBJ whole genome shotgun (WGS) entry which is preliminary data.</text>
</comment>
<dbReference type="GO" id="GO:0030042">
    <property type="term" value="P:actin filament depolymerization"/>
    <property type="evidence" value="ECO:0007669"/>
    <property type="project" value="TreeGrafter"/>
</dbReference>
<accession>A0AAW2VAS4</accession>
<dbReference type="InterPro" id="IPR015943">
    <property type="entry name" value="WD40/YVTN_repeat-like_dom_sf"/>
</dbReference>
<evidence type="ECO:0000256" key="2">
    <source>
        <dbReference type="ARBA" id="ARBA00022737"/>
    </source>
</evidence>
<dbReference type="PANTHER" id="PTHR19856">
    <property type="entry name" value="WD-REPEATCONTAINING PROTEIN WDR1"/>
    <property type="match status" value="1"/>
</dbReference>
<dbReference type="Gene3D" id="2.130.10.10">
    <property type="entry name" value="YVTN repeat-like/Quinoprotein amine dehydrogenase"/>
    <property type="match status" value="1"/>
</dbReference>